<keyword evidence="3" id="KW-1185">Reference proteome</keyword>
<dbReference type="STRING" id="1314783.A0A165L6M6"/>
<feature type="compositionally biased region" description="Basic and acidic residues" evidence="1">
    <location>
        <begin position="126"/>
        <end position="141"/>
    </location>
</feature>
<reference evidence="2 3" key="1">
    <citation type="journal article" date="2016" name="Mol. Biol. Evol.">
        <title>Comparative Genomics of Early-Diverging Mushroom-Forming Fungi Provides Insights into the Origins of Lignocellulose Decay Capabilities.</title>
        <authorList>
            <person name="Nagy L.G."/>
            <person name="Riley R."/>
            <person name="Tritt A."/>
            <person name="Adam C."/>
            <person name="Daum C."/>
            <person name="Floudas D."/>
            <person name="Sun H."/>
            <person name="Yadav J.S."/>
            <person name="Pangilinan J."/>
            <person name="Larsson K.H."/>
            <person name="Matsuura K."/>
            <person name="Barry K."/>
            <person name="Labutti K."/>
            <person name="Kuo R."/>
            <person name="Ohm R.A."/>
            <person name="Bhattacharya S.S."/>
            <person name="Shirouzu T."/>
            <person name="Yoshinaga Y."/>
            <person name="Martin F.M."/>
            <person name="Grigoriev I.V."/>
            <person name="Hibbett D.S."/>
        </authorList>
    </citation>
    <scope>NUCLEOTIDE SEQUENCE [LARGE SCALE GENOMIC DNA]</scope>
    <source>
        <strain evidence="2 3">L-15889</strain>
    </source>
</reference>
<organism evidence="2 3">
    <name type="scientific">Daedalea quercina L-15889</name>
    <dbReference type="NCBI Taxonomy" id="1314783"/>
    <lineage>
        <taxon>Eukaryota</taxon>
        <taxon>Fungi</taxon>
        <taxon>Dikarya</taxon>
        <taxon>Basidiomycota</taxon>
        <taxon>Agaricomycotina</taxon>
        <taxon>Agaricomycetes</taxon>
        <taxon>Polyporales</taxon>
        <taxon>Fomitopsis</taxon>
    </lineage>
</organism>
<evidence type="ECO:0000313" key="3">
    <source>
        <dbReference type="Proteomes" id="UP000076727"/>
    </source>
</evidence>
<dbReference type="Proteomes" id="UP000076727">
    <property type="component" value="Unassembled WGS sequence"/>
</dbReference>
<protein>
    <submittedName>
        <fullName evidence="2">Uncharacterized protein</fullName>
    </submittedName>
</protein>
<sequence>MIEGFGGGKANSSSHEKFIKLEYPTKIHWDQDVESFIGAVFDFGWKDIHPTPYVGELTQGRNGGDYYFDGDDVKKYQTVTERKGYPPLKRLMNGLLRQLYGPVGGGSRGTRLSKIDRPAASKRRKEVKDYRTKKAGKERPTRDYPGSFIIRDCEAKSLFQLREKPDCTYGVTATENPAWEWEGLAVEIGRSPCKVNTGGKSLQDILISGRDGEAQGEDARQ</sequence>
<feature type="region of interest" description="Disordered" evidence="1">
    <location>
        <begin position="107"/>
        <end position="141"/>
    </location>
</feature>
<dbReference type="EMBL" id="KV429146">
    <property type="protein sequence ID" value="KZT64014.1"/>
    <property type="molecule type" value="Genomic_DNA"/>
</dbReference>
<gene>
    <name evidence="2" type="ORF">DAEQUDRAFT_770096</name>
</gene>
<evidence type="ECO:0000256" key="1">
    <source>
        <dbReference type="SAM" id="MobiDB-lite"/>
    </source>
</evidence>
<proteinExistence type="predicted"/>
<dbReference type="AlphaFoldDB" id="A0A165L6M6"/>
<accession>A0A165L6M6</accession>
<evidence type="ECO:0000313" key="2">
    <source>
        <dbReference type="EMBL" id="KZT64014.1"/>
    </source>
</evidence>
<name>A0A165L6M6_9APHY</name>